<dbReference type="SUPFAM" id="SSF50156">
    <property type="entry name" value="PDZ domain-like"/>
    <property type="match status" value="1"/>
</dbReference>
<gene>
    <name evidence="1" type="ORF">AKJ09_04662</name>
</gene>
<dbReference type="STRING" id="1391654.AKJ09_04662"/>
<protein>
    <recommendedName>
        <fullName evidence="3">PDZ domain-containing protein</fullName>
    </recommendedName>
</protein>
<dbReference type="InterPro" id="IPR036034">
    <property type="entry name" value="PDZ_sf"/>
</dbReference>
<evidence type="ECO:0008006" key="3">
    <source>
        <dbReference type="Google" id="ProtNLM"/>
    </source>
</evidence>
<evidence type="ECO:0000313" key="1">
    <source>
        <dbReference type="EMBL" id="AKU97998.1"/>
    </source>
</evidence>
<dbReference type="Gene3D" id="2.30.42.10">
    <property type="match status" value="1"/>
</dbReference>
<dbReference type="EMBL" id="CP012333">
    <property type="protein sequence ID" value="AKU97998.1"/>
    <property type="molecule type" value="Genomic_DNA"/>
</dbReference>
<organism evidence="1 2">
    <name type="scientific">Labilithrix luteola</name>
    <dbReference type="NCBI Taxonomy" id="1391654"/>
    <lineage>
        <taxon>Bacteria</taxon>
        <taxon>Pseudomonadati</taxon>
        <taxon>Myxococcota</taxon>
        <taxon>Polyangia</taxon>
        <taxon>Polyangiales</taxon>
        <taxon>Labilitrichaceae</taxon>
        <taxon>Labilithrix</taxon>
    </lineage>
</organism>
<dbReference type="KEGG" id="llu:AKJ09_04662"/>
<sequence length="129" mass="13252">MKRERRTRQAGNVANEAAALAAPPAGGSAGTIAVPATLVARALERKDVGATNATAADGTPLGARLRGVGKYRAGLRDGDVVVMVEGVATPTVEAMVMQAMRAASAGVTRLSGRIRRGEATYDVVLELPR</sequence>
<keyword evidence="2" id="KW-1185">Reference proteome</keyword>
<dbReference type="Proteomes" id="UP000064967">
    <property type="component" value="Chromosome"/>
</dbReference>
<dbReference type="AlphaFoldDB" id="A0A0K1PWU3"/>
<name>A0A0K1PWU3_9BACT</name>
<proteinExistence type="predicted"/>
<accession>A0A0K1PWU3</accession>
<reference evidence="1 2" key="1">
    <citation type="submission" date="2015-08" db="EMBL/GenBank/DDBJ databases">
        <authorList>
            <person name="Babu N.S."/>
            <person name="Beckwith C.J."/>
            <person name="Beseler K.G."/>
            <person name="Brison A."/>
            <person name="Carone J.V."/>
            <person name="Caskin T.P."/>
            <person name="Diamond M."/>
            <person name="Durham M.E."/>
            <person name="Foxe J.M."/>
            <person name="Go M."/>
            <person name="Henderson B.A."/>
            <person name="Jones I.B."/>
            <person name="McGettigan J.A."/>
            <person name="Micheletti S.J."/>
            <person name="Nasrallah M.E."/>
            <person name="Ortiz D."/>
            <person name="Piller C.R."/>
            <person name="Privatt S.R."/>
            <person name="Schneider S.L."/>
            <person name="Sharp S."/>
            <person name="Smith T.C."/>
            <person name="Stanton J.D."/>
            <person name="Ullery H.E."/>
            <person name="Wilson R.J."/>
            <person name="Serrano M.G."/>
            <person name="Buck G."/>
            <person name="Lee V."/>
            <person name="Wang Y."/>
            <person name="Carvalho R."/>
            <person name="Voegtly L."/>
            <person name="Shi R."/>
            <person name="Duckworth R."/>
            <person name="Johnson A."/>
            <person name="Loviza R."/>
            <person name="Walstead R."/>
            <person name="Shah Z."/>
            <person name="Kiflezghi M."/>
            <person name="Wade K."/>
            <person name="Ball S.L."/>
            <person name="Bradley K.W."/>
            <person name="Asai D.J."/>
            <person name="Bowman C.A."/>
            <person name="Russell D.A."/>
            <person name="Pope W.H."/>
            <person name="Jacobs-Sera D."/>
            <person name="Hendrix R.W."/>
            <person name="Hatfull G.F."/>
        </authorList>
    </citation>
    <scope>NUCLEOTIDE SEQUENCE [LARGE SCALE GENOMIC DNA]</scope>
    <source>
        <strain evidence="1 2">DSM 27648</strain>
    </source>
</reference>
<evidence type="ECO:0000313" key="2">
    <source>
        <dbReference type="Proteomes" id="UP000064967"/>
    </source>
</evidence>